<name>A0A9D1HPJ3_9FIRM</name>
<evidence type="ECO:0000256" key="2">
    <source>
        <dbReference type="ARBA" id="ARBA00022475"/>
    </source>
</evidence>
<feature type="transmembrane region" description="Helical" evidence="6">
    <location>
        <begin position="64"/>
        <end position="87"/>
    </location>
</feature>
<comment type="caution">
    <text evidence="8">The sequence shown here is derived from an EMBL/GenBank/DDBJ whole genome shotgun (WGS) entry which is preliminary data.</text>
</comment>
<proteinExistence type="predicted"/>
<sequence length="190" mass="21603">MAKRKISKQKGIDVAEVRMRRFFAMLIDWYLGQMIAVIPITFYFRQGEYLQAEMFDLTQYDFGTGLALGIYGLLVGVIYYVVIPSFIFPGQTLGKKWCKVIVKKQDGTEVSPLQLCLRELVGATFLEGGIILMASQLRNLMPLFGLSFLVHPWTYLSYGLTLLSIGYAYMNQKSRCFHDLLAGTIVVKKD</sequence>
<accession>A0A9D1HPJ3</accession>
<dbReference type="InterPro" id="IPR010432">
    <property type="entry name" value="RDD"/>
</dbReference>
<comment type="subcellular location">
    <subcellularLocation>
        <location evidence="1">Cell membrane</location>
        <topology evidence="1">Multi-pass membrane protein</topology>
    </subcellularLocation>
</comment>
<dbReference type="AlphaFoldDB" id="A0A9D1HPJ3"/>
<feature type="transmembrane region" description="Helical" evidence="6">
    <location>
        <begin position="153"/>
        <end position="170"/>
    </location>
</feature>
<dbReference type="Proteomes" id="UP000824175">
    <property type="component" value="Unassembled WGS sequence"/>
</dbReference>
<keyword evidence="2" id="KW-1003">Cell membrane</keyword>
<keyword evidence="4 6" id="KW-1133">Transmembrane helix</keyword>
<evidence type="ECO:0000256" key="3">
    <source>
        <dbReference type="ARBA" id="ARBA00022692"/>
    </source>
</evidence>
<gene>
    <name evidence="8" type="ORF">IAD15_09810</name>
</gene>
<dbReference type="GO" id="GO:0005886">
    <property type="term" value="C:plasma membrane"/>
    <property type="evidence" value="ECO:0007669"/>
    <property type="project" value="UniProtKB-SubCell"/>
</dbReference>
<feature type="transmembrane region" description="Helical" evidence="6">
    <location>
        <begin position="21"/>
        <end position="44"/>
    </location>
</feature>
<keyword evidence="3 6" id="KW-0812">Transmembrane</keyword>
<reference evidence="8" key="1">
    <citation type="submission" date="2020-10" db="EMBL/GenBank/DDBJ databases">
        <authorList>
            <person name="Gilroy R."/>
        </authorList>
    </citation>
    <scope>NUCLEOTIDE SEQUENCE</scope>
    <source>
        <strain evidence="8">CHK195-11698</strain>
    </source>
</reference>
<dbReference type="EMBL" id="DVMJ01000084">
    <property type="protein sequence ID" value="HIU14348.1"/>
    <property type="molecule type" value="Genomic_DNA"/>
</dbReference>
<evidence type="ECO:0000256" key="6">
    <source>
        <dbReference type="SAM" id="Phobius"/>
    </source>
</evidence>
<dbReference type="Pfam" id="PF06271">
    <property type="entry name" value="RDD"/>
    <property type="match status" value="1"/>
</dbReference>
<evidence type="ECO:0000256" key="1">
    <source>
        <dbReference type="ARBA" id="ARBA00004651"/>
    </source>
</evidence>
<organism evidence="8 9">
    <name type="scientific">Candidatus Fimiplasma intestinipullorum</name>
    <dbReference type="NCBI Taxonomy" id="2840825"/>
    <lineage>
        <taxon>Bacteria</taxon>
        <taxon>Bacillati</taxon>
        <taxon>Bacillota</taxon>
        <taxon>Clostridia</taxon>
        <taxon>Eubacteriales</taxon>
        <taxon>Candidatus Fimiplasma</taxon>
    </lineage>
</organism>
<protein>
    <submittedName>
        <fullName evidence="8">RDD family protein</fullName>
    </submittedName>
</protein>
<dbReference type="PANTHER" id="PTHR36115">
    <property type="entry name" value="PROLINE-RICH ANTIGEN HOMOLOG-RELATED"/>
    <property type="match status" value="1"/>
</dbReference>
<evidence type="ECO:0000313" key="9">
    <source>
        <dbReference type="Proteomes" id="UP000824175"/>
    </source>
</evidence>
<evidence type="ECO:0000313" key="8">
    <source>
        <dbReference type="EMBL" id="HIU14348.1"/>
    </source>
</evidence>
<evidence type="ECO:0000256" key="5">
    <source>
        <dbReference type="ARBA" id="ARBA00023136"/>
    </source>
</evidence>
<reference evidence="8" key="2">
    <citation type="journal article" date="2021" name="PeerJ">
        <title>Extensive microbial diversity within the chicken gut microbiome revealed by metagenomics and culture.</title>
        <authorList>
            <person name="Gilroy R."/>
            <person name="Ravi A."/>
            <person name="Getino M."/>
            <person name="Pursley I."/>
            <person name="Horton D.L."/>
            <person name="Alikhan N.F."/>
            <person name="Baker D."/>
            <person name="Gharbi K."/>
            <person name="Hall N."/>
            <person name="Watson M."/>
            <person name="Adriaenssens E.M."/>
            <person name="Foster-Nyarko E."/>
            <person name="Jarju S."/>
            <person name="Secka A."/>
            <person name="Antonio M."/>
            <person name="Oren A."/>
            <person name="Chaudhuri R.R."/>
            <person name="La Ragione R."/>
            <person name="Hildebrand F."/>
            <person name="Pallen M.J."/>
        </authorList>
    </citation>
    <scope>NUCLEOTIDE SEQUENCE</scope>
    <source>
        <strain evidence="8">CHK195-11698</strain>
    </source>
</reference>
<dbReference type="InterPro" id="IPR051791">
    <property type="entry name" value="Pra-immunoreactive"/>
</dbReference>
<evidence type="ECO:0000256" key="4">
    <source>
        <dbReference type="ARBA" id="ARBA00022989"/>
    </source>
</evidence>
<evidence type="ECO:0000259" key="7">
    <source>
        <dbReference type="Pfam" id="PF06271"/>
    </source>
</evidence>
<keyword evidence="5 6" id="KW-0472">Membrane</keyword>
<feature type="domain" description="RDD" evidence="7">
    <location>
        <begin position="19"/>
        <end position="183"/>
    </location>
</feature>